<evidence type="ECO:0000313" key="1">
    <source>
        <dbReference type="EMBL" id="MBD1393242.1"/>
    </source>
</evidence>
<comment type="caution">
    <text evidence="1">The sequence shown here is derived from an EMBL/GenBank/DDBJ whole genome shotgun (WGS) entry which is preliminary data.</text>
</comment>
<keyword evidence="2" id="KW-1185">Reference proteome</keyword>
<organism evidence="1 2">
    <name type="scientific">Mucilaginibacter glaciei</name>
    <dbReference type="NCBI Taxonomy" id="2772109"/>
    <lineage>
        <taxon>Bacteria</taxon>
        <taxon>Pseudomonadati</taxon>
        <taxon>Bacteroidota</taxon>
        <taxon>Sphingobacteriia</taxon>
        <taxon>Sphingobacteriales</taxon>
        <taxon>Sphingobacteriaceae</taxon>
        <taxon>Mucilaginibacter</taxon>
    </lineage>
</organism>
<gene>
    <name evidence="1" type="ORF">IDJ76_09040</name>
</gene>
<evidence type="ECO:0000313" key="2">
    <source>
        <dbReference type="Proteomes" id="UP000619078"/>
    </source>
</evidence>
<dbReference type="RefSeq" id="WP_191162963.1">
    <property type="nucleotide sequence ID" value="NZ_JACWMX010000003.1"/>
</dbReference>
<dbReference type="EMBL" id="JACWMX010000003">
    <property type="protein sequence ID" value="MBD1393242.1"/>
    <property type="molecule type" value="Genomic_DNA"/>
</dbReference>
<name>A0A926NQL5_9SPHI</name>
<sequence length="144" mass="15301">MKVDNGIDPPVDATYTIPIGAVNTIVFQVDGGETVTLTAPTAIVTAPDAQATTGYTQILASQTTPEVTFQLNFSAISKGERANDLLGLLYKNFKLADDGGGKVKTTTFVKIDKSYHIRGYFKVLATDDGDGTKHTVIGSFNIAQ</sequence>
<proteinExistence type="predicted"/>
<dbReference type="Proteomes" id="UP000619078">
    <property type="component" value="Unassembled WGS sequence"/>
</dbReference>
<accession>A0A926NQL5</accession>
<reference evidence="1" key="1">
    <citation type="submission" date="2020-09" db="EMBL/GenBank/DDBJ databases">
        <title>Novel species of Mucilaginibacter isolated from a glacier on the Tibetan Plateau.</title>
        <authorList>
            <person name="Liu Q."/>
            <person name="Xin Y.-H."/>
        </authorList>
    </citation>
    <scope>NUCLEOTIDE SEQUENCE</scope>
    <source>
        <strain evidence="1">ZB1P21</strain>
    </source>
</reference>
<dbReference type="AlphaFoldDB" id="A0A926NQL5"/>
<protein>
    <submittedName>
        <fullName evidence="1">Uncharacterized protein</fullName>
    </submittedName>
</protein>